<evidence type="ECO:0000313" key="2">
    <source>
        <dbReference type="EMBL" id="TYH14472.1"/>
    </source>
</evidence>
<reference evidence="2 3" key="1">
    <citation type="submission" date="2019-06" db="EMBL/GenBank/DDBJ databases">
        <title>WGS assembly of Gossypium darwinii.</title>
        <authorList>
            <person name="Chen Z.J."/>
            <person name="Sreedasyam A."/>
            <person name="Ando A."/>
            <person name="Song Q."/>
            <person name="De L."/>
            <person name="Hulse-Kemp A."/>
            <person name="Ding M."/>
            <person name="Ye W."/>
            <person name="Kirkbride R."/>
            <person name="Jenkins J."/>
            <person name="Plott C."/>
            <person name="Lovell J."/>
            <person name="Lin Y.-M."/>
            <person name="Vaughn R."/>
            <person name="Liu B."/>
            <person name="Li W."/>
            <person name="Simpson S."/>
            <person name="Scheffler B."/>
            <person name="Saski C."/>
            <person name="Grover C."/>
            <person name="Hu G."/>
            <person name="Conover J."/>
            <person name="Carlson J."/>
            <person name="Shu S."/>
            <person name="Boston L."/>
            <person name="Williams M."/>
            <person name="Peterson D."/>
            <person name="Mcgee K."/>
            <person name="Jones D."/>
            <person name="Wendel J."/>
            <person name="Stelly D."/>
            <person name="Grimwood J."/>
            <person name="Schmutz J."/>
        </authorList>
    </citation>
    <scope>NUCLEOTIDE SEQUENCE [LARGE SCALE GENOMIC DNA]</scope>
    <source>
        <strain evidence="2">1808015.09</strain>
    </source>
</reference>
<feature type="compositionally biased region" description="Basic and acidic residues" evidence="1">
    <location>
        <begin position="12"/>
        <end position="29"/>
    </location>
</feature>
<organism evidence="2 3">
    <name type="scientific">Gossypium darwinii</name>
    <name type="common">Darwin's cotton</name>
    <name type="synonym">Gossypium barbadense var. darwinii</name>
    <dbReference type="NCBI Taxonomy" id="34276"/>
    <lineage>
        <taxon>Eukaryota</taxon>
        <taxon>Viridiplantae</taxon>
        <taxon>Streptophyta</taxon>
        <taxon>Embryophyta</taxon>
        <taxon>Tracheophyta</taxon>
        <taxon>Spermatophyta</taxon>
        <taxon>Magnoliopsida</taxon>
        <taxon>eudicotyledons</taxon>
        <taxon>Gunneridae</taxon>
        <taxon>Pentapetalae</taxon>
        <taxon>rosids</taxon>
        <taxon>malvids</taxon>
        <taxon>Malvales</taxon>
        <taxon>Malvaceae</taxon>
        <taxon>Malvoideae</taxon>
        <taxon>Gossypium</taxon>
    </lineage>
</organism>
<dbReference type="AlphaFoldDB" id="A0A5D2G9B5"/>
<keyword evidence="3" id="KW-1185">Reference proteome</keyword>
<evidence type="ECO:0000313" key="3">
    <source>
        <dbReference type="Proteomes" id="UP000323506"/>
    </source>
</evidence>
<gene>
    <name evidence="2" type="ORF">ES288_A06G222500v1</name>
</gene>
<sequence>MQPPNHHPFNGRRREQRPDFTNQGHDHGDLLRGALASYGGCAGTGVAAGGYGVGLGVVRRLEAAVLSKG</sequence>
<dbReference type="EMBL" id="CM017693">
    <property type="protein sequence ID" value="TYH14472.1"/>
    <property type="molecule type" value="Genomic_DNA"/>
</dbReference>
<name>A0A5D2G9B5_GOSDA</name>
<feature type="region of interest" description="Disordered" evidence="1">
    <location>
        <begin position="1"/>
        <end position="29"/>
    </location>
</feature>
<proteinExistence type="predicted"/>
<accession>A0A5D2G9B5</accession>
<dbReference type="Proteomes" id="UP000323506">
    <property type="component" value="Chromosome A06"/>
</dbReference>
<protein>
    <submittedName>
        <fullName evidence="2">Uncharacterized protein</fullName>
    </submittedName>
</protein>
<evidence type="ECO:0000256" key="1">
    <source>
        <dbReference type="SAM" id="MobiDB-lite"/>
    </source>
</evidence>